<dbReference type="NCBIfam" id="TIGR00350">
    <property type="entry name" value="lytR_cpsA_psr"/>
    <property type="match status" value="1"/>
</dbReference>
<dbReference type="Pfam" id="PF03816">
    <property type="entry name" value="LytR_cpsA_psr"/>
    <property type="match status" value="1"/>
</dbReference>
<dbReference type="STRING" id="515619.EUBREC_2774"/>
<evidence type="ECO:0000259" key="3">
    <source>
        <dbReference type="Pfam" id="PF03816"/>
    </source>
</evidence>
<dbReference type="Gene3D" id="3.40.630.190">
    <property type="entry name" value="LCP protein"/>
    <property type="match status" value="1"/>
</dbReference>
<feature type="domain" description="Cell envelope-related transcriptional attenuator" evidence="3">
    <location>
        <begin position="91"/>
        <end position="248"/>
    </location>
</feature>
<dbReference type="HOGENOM" id="CLU_016455_1_1_9"/>
<accession>C4ZHL7</accession>
<evidence type="ECO:0000256" key="1">
    <source>
        <dbReference type="ARBA" id="ARBA00006068"/>
    </source>
</evidence>
<dbReference type="Proteomes" id="UP000001477">
    <property type="component" value="Chromosome"/>
</dbReference>
<dbReference type="PaxDb" id="515619-EUBREC_2774"/>
<feature type="transmembrane region" description="Helical" evidence="2">
    <location>
        <begin position="9"/>
        <end position="30"/>
    </location>
</feature>
<evidence type="ECO:0000256" key="2">
    <source>
        <dbReference type="SAM" id="Phobius"/>
    </source>
</evidence>
<name>C4ZHL7_AGARV</name>
<evidence type="ECO:0000313" key="4">
    <source>
        <dbReference type="EMBL" id="ACR76504.1"/>
    </source>
</evidence>
<keyword evidence="2" id="KW-0812">Transmembrane</keyword>
<dbReference type="InterPro" id="IPR004474">
    <property type="entry name" value="LytR_CpsA_psr"/>
</dbReference>
<keyword evidence="2" id="KW-0472">Membrane</keyword>
<dbReference type="InterPro" id="IPR050922">
    <property type="entry name" value="LytR/CpsA/Psr_CW_biosynth"/>
</dbReference>
<dbReference type="EMBL" id="CP001107">
    <property type="protein sequence ID" value="ACR76504.1"/>
    <property type="molecule type" value="Genomic_DNA"/>
</dbReference>
<protein>
    <recommendedName>
        <fullName evidence="3">Cell envelope-related transcriptional attenuator domain-containing protein</fullName>
    </recommendedName>
</protein>
<dbReference type="PANTHER" id="PTHR33392">
    <property type="entry name" value="POLYISOPRENYL-TEICHOIC ACID--PEPTIDOGLYCAN TEICHOIC ACID TRANSFERASE TAGU"/>
    <property type="match status" value="1"/>
</dbReference>
<reference evidence="4 5" key="1">
    <citation type="journal article" date="2009" name="Proc. Natl. Acad. Sci. U.S.A.">
        <title>Characterizing a model human gut microbiota composed of members of its two dominant bacterial phyla.</title>
        <authorList>
            <person name="Mahowald M.A."/>
            <person name="Rey F.E."/>
            <person name="Seedorf H."/>
            <person name="Turnbaugh P.J."/>
            <person name="Fulton R.S."/>
            <person name="Wollam A."/>
            <person name="Shah N."/>
            <person name="Wang C."/>
            <person name="Magrini V."/>
            <person name="Wilson R.K."/>
            <person name="Cantarel B.L."/>
            <person name="Coutinho P.M."/>
            <person name="Henrissat B."/>
            <person name="Crock L.W."/>
            <person name="Russell A."/>
            <person name="Verberkmoes N.C."/>
            <person name="Hettich R.L."/>
            <person name="Gordon J.I."/>
        </authorList>
    </citation>
    <scope>NUCLEOTIDE SEQUENCE [LARGE SCALE GENOMIC DNA]</scope>
    <source>
        <strain evidence="5">ATCC 33656 / DSM 3377 / JCM 17463 / KCTC 5835 / LMG 30912 / VPI 0990</strain>
    </source>
</reference>
<organism evidence="4 5">
    <name type="scientific">Agathobacter rectalis (strain ATCC 33656 / DSM 3377 / JCM 17463 / KCTC 5835 / VPI 0990)</name>
    <name type="common">Eubacterium rectale</name>
    <dbReference type="NCBI Taxonomy" id="515619"/>
    <lineage>
        <taxon>Bacteria</taxon>
        <taxon>Bacillati</taxon>
        <taxon>Bacillota</taxon>
        <taxon>Clostridia</taxon>
        <taxon>Lachnospirales</taxon>
        <taxon>Lachnospiraceae</taxon>
        <taxon>Agathobacter</taxon>
    </lineage>
</organism>
<dbReference type="KEGG" id="ere:EUBREC_2774"/>
<gene>
    <name evidence="4" type="ordered locus">EUBREC_2774</name>
</gene>
<sequence length="361" mass="39940">MQMKRKRNVITAIVFIMFIALIVLIVAILIKITVGTGDKKGLGTVKVGTENVTKQDNSEEQKDDETLTGGAEDFAIFGVDSRSNQLGKGTRSDSIMVVRVDHDAKTVRILSVFRDTMMNIEGHGYQKVTHAHAFGGPELAVDTLNKNLDLDIKHYVTLNFNSVGDIVDEIGGISQDLDASEVNVINEYIDEINGVRGTKSEHITEPGTYTLDGTQTVAFTRIRYTTGGDYKRTERQRTVLFKVFEAAKKLDTAEKVKFISDMVGSINTDYDANDALTIFKNLSEYNISDTTAYPQVFYGGKVDGAWVEVPCTLADMAKGVHQFLYGEADYTPSDVVDEYSNALSEKVSEPNNDFTNTDFED</sequence>
<dbReference type="AlphaFoldDB" id="C4ZHL7"/>
<proteinExistence type="inferred from homology"/>
<keyword evidence="2" id="KW-1133">Transmembrane helix</keyword>
<evidence type="ECO:0000313" key="5">
    <source>
        <dbReference type="Proteomes" id="UP000001477"/>
    </source>
</evidence>
<dbReference type="PANTHER" id="PTHR33392:SF6">
    <property type="entry name" value="POLYISOPRENYL-TEICHOIC ACID--PEPTIDOGLYCAN TEICHOIC ACID TRANSFERASE TAGU"/>
    <property type="match status" value="1"/>
</dbReference>
<comment type="similarity">
    <text evidence="1">Belongs to the LytR/CpsA/Psr (LCP) family.</text>
</comment>